<evidence type="ECO:0000256" key="4">
    <source>
        <dbReference type="ARBA" id="ARBA00023163"/>
    </source>
</evidence>
<accession>A0ABS8D9Q8</accession>
<dbReference type="InterPro" id="IPR058163">
    <property type="entry name" value="LysR-type_TF_proteobact-type"/>
</dbReference>
<comment type="caution">
    <text evidence="6">The sequence shown here is derived from an EMBL/GenBank/DDBJ whole genome shotgun (WGS) entry which is preliminary data.</text>
</comment>
<dbReference type="Proteomes" id="UP001165395">
    <property type="component" value="Unassembled WGS sequence"/>
</dbReference>
<dbReference type="SUPFAM" id="SSF53850">
    <property type="entry name" value="Periplasmic binding protein-like II"/>
    <property type="match status" value="1"/>
</dbReference>
<evidence type="ECO:0000259" key="5">
    <source>
        <dbReference type="PROSITE" id="PS50931"/>
    </source>
</evidence>
<dbReference type="PANTHER" id="PTHR30537:SF26">
    <property type="entry name" value="GLYCINE CLEAVAGE SYSTEM TRANSCRIPTIONAL ACTIVATOR"/>
    <property type="match status" value="1"/>
</dbReference>
<feature type="domain" description="HTH lysR-type" evidence="5">
    <location>
        <begin position="9"/>
        <end position="66"/>
    </location>
</feature>
<dbReference type="PANTHER" id="PTHR30537">
    <property type="entry name" value="HTH-TYPE TRANSCRIPTIONAL REGULATOR"/>
    <property type="match status" value="1"/>
</dbReference>
<keyword evidence="7" id="KW-1185">Reference proteome</keyword>
<name>A0ABS8D9Q8_9NEIS</name>
<keyword evidence="3" id="KW-0238">DNA-binding</keyword>
<dbReference type="InterPro" id="IPR005119">
    <property type="entry name" value="LysR_subst-bd"/>
</dbReference>
<reference evidence="6" key="1">
    <citation type="submission" date="2021-10" db="EMBL/GenBank/DDBJ databases">
        <title>The complete genome sequence of Leeia sp. TBRC 13508.</title>
        <authorList>
            <person name="Charoenyingcharoen P."/>
            <person name="Yukphan P."/>
        </authorList>
    </citation>
    <scope>NUCLEOTIDE SEQUENCE</scope>
    <source>
        <strain evidence="6">TBRC 13508</strain>
    </source>
</reference>
<dbReference type="RefSeq" id="WP_227181752.1">
    <property type="nucleotide sequence ID" value="NZ_JAJBZT010000010.1"/>
</dbReference>
<dbReference type="Pfam" id="PF00126">
    <property type="entry name" value="HTH_1"/>
    <property type="match status" value="1"/>
</dbReference>
<keyword evidence="2" id="KW-0805">Transcription regulation</keyword>
<gene>
    <name evidence="6" type="ORF">LIN78_15405</name>
</gene>
<dbReference type="InterPro" id="IPR000847">
    <property type="entry name" value="LysR_HTH_N"/>
</dbReference>
<dbReference type="InterPro" id="IPR036388">
    <property type="entry name" value="WH-like_DNA-bd_sf"/>
</dbReference>
<proteinExistence type="inferred from homology"/>
<evidence type="ECO:0000256" key="2">
    <source>
        <dbReference type="ARBA" id="ARBA00023015"/>
    </source>
</evidence>
<dbReference type="PRINTS" id="PR00039">
    <property type="entry name" value="HTHLYSR"/>
</dbReference>
<sequence length="297" mass="33017">MPDLSNKLPPLNALRAFEVTARRLNFRLAAEDMFLTQGAVAQQVRHLEETLGVKLFNRLPRGLSLTEIGATYYVEIQKSLEIIALATEKLQKKSSEITISTTPSLASKWLIPHLANFQRAFPYLDLKIVATEKVSSFTQGDADLAIRLTKPPFDKSISASLLFPMDVYMVCSPQHQQAHFHSLQDLASQVLLHDAHDLWSPFIQSLALPIAIDTSKGLRFNQTALAIDAAIAGQGIALASDPLVANDISQCRLVKPFDIHLQQALGYYLVFPKEDAEKPHLKAIANWIMAEAKQHPF</sequence>
<dbReference type="Gene3D" id="1.10.10.10">
    <property type="entry name" value="Winged helix-like DNA-binding domain superfamily/Winged helix DNA-binding domain"/>
    <property type="match status" value="1"/>
</dbReference>
<dbReference type="SUPFAM" id="SSF46785">
    <property type="entry name" value="Winged helix' DNA-binding domain"/>
    <property type="match status" value="1"/>
</dbReference>
<evidence type="ECO:0000313" key="6">
    <source>
        <dbReference type="EMBL" id="MCB6184934.1"/>
    </source>
</evidence>
<dbReference type="PROSITE" id="PS50931">
    <property type="entry name" value="HTH_LYSR"/>
    <property type="match status" value="1"/>
</dbReference>
<keyword evidence="4" id="KW-0804">Transcription</keyword>
<evidence type="ECO:0000256" key="1">
    <source>
        <dbReference type="ARBA" id="ARBA00009437"/>
    </source>
</evidence>
<evidence type="ECO:0000313" key="7">
    <source>
        <dbReference type="Proteomes" id="UP001165395"/>
    </source>
</evidence>
<organism evidence="6 7">
    <name type="scientific">Leeia speluncae</name>
    <dbReference type="NCBI Taxonomy" id="2884804"/>
    <lineage>
        <taxon>Bacteria</taxon>
        <taxon>Pseudomonadati</taxon>
        <taxon>Pseudomonadota</taxon>
        <taxon>Betaproteobacteria</taxon>
        <taxon>Neisseriales</taxon>
        <taxon>Leeiaceae</taxon>
        <taxon>Leeia</taxon>
    </lineage>
</organism>
<dbReference type="InterPro" id="IPR036390">
    <property type="entry name" value="WH_DNA-bd_sf"/>
</dbReference>
<dbReference type="Gene3D" id="3.40.190.10">
    <property type="entry name" value="Periplasmic binding protein-like II"/>
    <property type="match status" value="2"/>
</dbReference>
<dbReference type="CDD" id="cd08432">
    <property type="entry name" value="PBP2_GcdR_TrpI_HvrB_AmpR_like"/>
    <property type="match status" value="1"/>
</dbReference>
<evidence type="ECO:0000256" key="3">
    <source>
        <dbReference type="ARBA" id="ARBA00023125"/>
    </source>
</evidence>
<dbReference type="Pfam" id="PF03466">
    <property type="entry name" value="LysR_substrate"/>
    <property type="match status" value="1"/>
</dbReference>
<comment type="similarity">
    <text evidence="1">Belongs to the LysR transcriptional regulatory family.</text>
</comment>
<dbReference type="EMBL" id="JAJBZT010000010">
    <property type="protein sequence ID" value="MCB6184934.1"/>
    <property type="molecule type" value="Genomic_DNA"/>
</dbReference>
<protein>
    <submittedName>
        <fullName evidence="6">LysR family transcriptional regulator</fullName>
    </submittedName>
</protein>